<feature type="compositionally biased region" description="Polar residues" evidence="1">
    <location>
        <begin position="796"/>
        <end position="807"/>
    </location>
</feature>
<feature type="compositionally biased region" description="Basic and acidic residues" evidence="1">
    <location>
        <begin position="669"/>
        <end position="678"/>
    </location>
</feature>
<protein>
    <recommendedName>
        <fullName evidence="4">PH domain-containing protein</fullName>
    </recommendedName>
</protein>
<feature type="compositionally biased region" description="Basic and acidic residues" evidence="1">
    <location>
        <begin position="144"/>
        <end position="162"/>
    </location>
</feature>
<accession>A0A1Y2EIE8</accession>
<organism evidence="2 3">
    <name type="scientific">Pseudomassariella vexata</name>
    <dbReference type="NCBI Taxonomy" id="1141098"/>
    <lineage>
        <taxon>Eukaryota</taxon>
        <taxon>Fungi</taxon>
        <taxon>Dikarya</taxon>
        <taxon>Ascomycota</taxon>
        <taxon>Pezizomycotina</taxon>
        <taxon>Sordariomycetes</taxon>
        <taxon>Xylariomycetidae</taxon>
        <taxon>Amphisphaeriales</taxon>
        <taxon>Pseudomassariaceae</taxon>
        <taxon>Pseudomassariella</taxon>
    </lineage>
</organism>
<dbReference type="OrthoDB" id="43122at2759"/>
<dbReference type="InParanoid" id="A0A1Y2EIE8"/>
<gene>
    <name evidence="2" type="ORF">BCR38DRAFT_3372</name>
</gene>
<proteinExistence type="predicted"/>
<dbReference type="STRING" id="1141098.A0A1Y2EIE8"/>
<feature type="compositionally biased region" description="Low complexity" evidence="1">
    <location>
        <begin position="767"/>
        <end position="795"/>
    </location>
</feature>
<dbReference type="Gene3D" id="2.30.29.30">
    <property type="entry name" value="Pleckstrin-homology domain (PH domain)/Phosphotyrosine-binding domain (PTB)"/>
    <property type="match status" value="1"/>
</dbReference>
<feature type="region of interest" description="Disordered" evidence="1">
    <location>
        <begin position="82"/>
        <end position="209"/>
    </location>
</feature>
<dbReference type="PANTHER" id="PTHR38700">
    <property type="entry name" value="YALI0E22418P"/>
    <property type="match status" value="1"/>
</dbReference>
<sequence length="1008" mass="111161">MSLSGPNQIGGPLPPKLSRYRSLRGKSLSTTAGEVNKVLNSTEGNYGNDVNNGYRGARQNRELADSALAPATCNSIARSMSRYRRRSMSVSAPSDVTPKITAPPPDNHRIPMTRPHADDALQKEGERSPVRSHASSTQQSQRLRHADRATTRLKRNMADHSSRPSTASDDSQRRTIASRDGRERLTRDEDAAARHSEQTASVAVEPDRRLAEQKKKDLERLQVQLANSQHPAMNKSLKSKSPVLEKFVNLTRGRKSKDGLSPKLSPALSPNGSFDFNNFNKSRENLPEVPKVPTGIEAGGKGIVPQTDAPVSAVNSGDRLVSVCCKHHTFILSVTPETTPIDIIFSAAKQMTYDLEVSPASCVVQEAYIALGLERRLRRFERIRDIMNSWDRDSHNHLIVSVSESPNHDRDLEVESVPKTEAPPQGCQVYLYHSNRPGKWSKRYVTLLDNGQIICSKKQNATSLDKETQSLCHLSDYDLYSPTESQMRRHLKPPKKHCFAVKSQNKPSMFMNTENYVQYFCTENAEVAAQFAEKVQGWRGWYLLDRRPVIQRIEIPKTDDKPPQLTSVKHAPKKSVNVAVIDGHRLKVSVDEAPYAIGEFEPLLDMKRFDKRLSQFGKDFLPPVPDVSTMPKEIQAQHESKSQATKPESTLIDQIKSPDDDAFTGHGLLGEEYKDRKAQQLAAEKSATSGNPFSRDEDPAFTRGPSLLNNQRVELEPKKVEISWFPSAAEHSAKYRNIADLRPSTSAGIVRQPEQSHRPPFGHQPLHAHANSASPSHSGQNRRPPGASSNPGSPSQTRRPPGSSSNRLRPDAHPQPLALQRPGSSGGLSQTGRRQPPTPLVSLTPEFNEPPQWARKKGHGVQAPEGMHHLVDLISVGTPKGGSSLLEVPPRSPMRRGPNTAPLPAAPSQRSAGGLARTRSKSQGAPVARMMSDAPPPLPPMPKAAPDARSGDRRKAAAPDAREGDRRKAAAPDAREERGREGRGRERQREAMPQMNTVPGRNGTLKVV</sequence>
<dbReference type="AlphaFoldDB" id="A0A1Y2EIE8"/>
<dbReference type="InterPro" id="IPR029071">
    <property type="entry name" value="Ubiquitin-like_domsf"/>
</dbReference>
<dbReference type="EMBL" id="MCFJ01000001">
    <property type="protein sequence ID" value="ORY71084.1"/>
    <property type="molecule type" value="Genomic_DNA"/>
</dbReference>
<evidence type="ECO:0008006" key="4">
    <source>
        <dbReference type="Google" id="ProtNLM"/>
    </source>
</evidence>
<feature type="compositionally biased region" description="Basic and acidic residues" evidence="1">
    <location>
        <begin position="115"/>
        <end position="129"/>
    </location>
</feature>
<dbReference type="PANTHER" id="PTHR38700:SF1">
    <property type="entry name" value="PH DOMAIN-CONTAINING PROTEIN"/>
    <property type="match status" value="1"/>
</dbReference>
<dbReference type="GeneID" id="63771733"/>
<feature type="region of interest" description="Disordered" evidence="1">
    <location>
        <begin position="633"/>
        <end position="712"/>
    </location>
</feature>
<feature type="compositionally biased region" description="Basic and acidic residues" evidence="1">
    <location>
        <begin position="170"/>
        <end position="197"/>
    </location>
</feature>
<feature type="compositionally biased region" description="Pro residues" evidence="1">
    <location>
        <begin position="934"/>
        <end position="943"/>
    </location>
</feature>
<evidence type="ECO:0000313" key="3">
    <source>
        <dbReference type="Proteomes" id="UP000193689"/>
    </source>
</evidence>
<dbReference type="RefSeq" id="XP_040720676.1">
    <property type="nucleotide sequence ID" value="XM_040855521.1"/>
</dbReference>
<comment type="caution">
    <text evidence="2">The sequence shown here is derived from an EMBL/GenBank/DDBJ whole genome shotgun (WGS) entry which is preliminary data.</text>
</comment>
<feature type="compositionally biased region" description="Basic and acidic residues" evidence="1">
    <location>
        <begin position="949"/>
        <end position="990"/>
    </location>
</feature>
<feature type="region of interest" description="Disordered" evidence="1">
    <location>
        <begin position="736"/>
        <end position="1008"/>
    </location>
</feature>
<keyword evidence="3" id="KW-1185">Reference proteome</keyword>
<dbReference type="InterPro" id="IPR011993">
    <property type="entry name" value="PH-like_dom_sf"/>
</dbReference>
<feature type="compositionally biased region" description="Polar residues" evidence="1">
    <location>
        <begin position="642"/>
        <end position="652"/>
    </location>
</feature>
<dbReference type="SUPFAM" id="SSF54236">
    <property type="entry name" value="Ubiquitin-like"/>
    <property type="match status" value="1"/>
</dbReference>
<reference evidence="2 3" key="1">
    <citation type="submission" date="2016-07" db="EMBL/GenBank/DDBJ databases">
        <title>Pervasive Adenine N6-methylation of Active Genes in Fungi.</title>
        <authorList>
            <consortium name="DOE Joint Genome Institute"/>
            <person name="Mondo S.J."/>
            <person name="Dannebaum R.O."/>
            <person name="Kuo R.C."/>
            <person name="Labutti K."/>
            <person name="Haridas S."/>
            <person name="Kuo A."/>
            <person name="Salamov A."/>
            <person name="Ahrendt S.R."/>
            <person name="Lipzen A."/>
            <person name="Sullivan W."/>
            <person name="Andreopoulos W.B."/>
            <person name="Clum A."/>
            <person name="Lindquist E."/>
            <person name="Daum C."/>
            <person name="Ramamoorthy G.K."/>
            <person name="Gryganskyi A."/>
            <person name="Culley D."/>
            <person name="Magnuson J.K."/>
            <person name="James T.Y."/>
            <person name="O'Malley M.A."/>
            <person name="Stajich J.E."/>
            <person name="Spatafora J.W."/>
            <person name="Visel A."/>
            <person name="Grigoriev I.V."/>
        </authorList>
    </citation>
    <scope>NUCLEOTIDE SEQUENCE [LARGE SCALE GENOMIC DNA]</scope>
    <source>
        <strain evidence="2 3">CBS 129021</strain>
    </source>
</reference>
<evidence type="ECO:0000256" key="1">
    <source>
        <dbReference type="SAM" id="MobiDB-lite"/>
    </source>
</evidence>
<dbReference type="SUPFAM" id="SSF50729">
    <property type="entry name" value="PH domain-like"/>
    <property type="match status" value="1"/>
</dbReference>
<dbReference type="Proteomes" id="UP000193689">
    <property type="component" value="Unassembled WGS sequence"/>
</dbReference>
<name>A0A1Y2EIE8_9PEZI</name>
<evidence type="ECO:0000313" key="2">
    <source>
        <dbReference type="EMBL" id="ORY71084.1"/>
    </source>
</evidence>